<dbReference type="EMBL" id="NIVC01002656">
    <property type="protein sequence ID" value="PAA56168.1"/>
    <property type="molecule type" value="Genomic_DNA"/>
</dbReference>
<comment type="caution">
    <text evidence="2">The sequence shown here is derived from an EMBL/GenBank/DDBJ whole genome shotgun (WGS) entry which is preliminary data.</text>
</comment>
<name>A0A267E3P2_9PLAT</name>
<dbReference type="AlphaFoldDB" id="A0A267E3P2"/>
<proteinExistence type="predicted"/>
<feature type="transmembrane region" description="Helical" evidence="1">
    <location>
        <begin position="7"/>
        <end position="29"/>
    </location>
</feature>
<protein>
    <submittedName>
        <fullName evidence="2">Uncharacterized protein</fullName>
    </submittedName>
</protein>
<keyword evidence="3" id="KW-1185">Reference proteome</keyword>
<reference evidence="2 3" key="1">
    <citation type="submission" date="2017-06" db="EMBL/GenBank/DDBJ databases">
        <title>A platform for efficient transgenesis in Macrostomum lignano, a flatworm model organism for stem cell research.</title>
        <authorList>
            <person name="Berezikov E."/>
        </authorList>
    </citation>
    <scope>NUCLEOTIDE SEQUENCE [LARGE SCALE GENOMIC DNA]</scope>
    <source>
        <strain evidence="2">DV1</strain>
        <tissue evidence="2">Whole organism</tissue>
    </source>
</reference>
<dbReference type="Proteomes" id="UP000215902">
    <property type="component" value="Unassembled WGS sequence"/>
</dbReference>
<keyword evidence="1" id="KW-1133">Transmembrane helix</keyword>
<keyword evidence="1" id="KW-0472">Membrane</keyword>
<gene>
    <name evidence="2" type="ORF">BOX15_Mlig021313g1</name>
</gene>
<keyword evidence="1" id="KW-0812">Transmembrane</keyword>
<evidence type="ECO:0000313" key="3">
    <source>
        <dbReference type="Proteomes" id="UP000215902"/>
    </source>
</evidence>
<organism evidence="2 3">
    <name type="scientific">Macrostomum lignano</name>
    <dbReference type="NCBI Taxonomy" id="282301"/>
    <lineage>
        <taxon>Eukaryota</taxon>
        <taxon>Metazoa</taxon>
        <taxon>Spiralia</taxon>
        <taxon>Lophotrochozoa</taxon>
        <taxon>Platyhelminthes</taxon>
        <taxon>Rhabditophora</taxon>
        <taxon>Macrostomorpha</taxon>
        <taxon>Macrostomida</taxon>
        <taxon>Macrostomidae</taxon>
        <taxon>Macrostomum</taxon>
    </lineage>
</organism>
<sequence length="259" mass="29577">MRFQKKTLIFFTIMLPTIILCIILFLIAYSGPKPSPYWQTTGEEDTSDLHRGRLNTWGECSASPTLQAVVAVESGQSDASGRALLRRSWPWPTEQPAEAQLIFFIRYSVNASWEDIVQEFYAHNDMVLDSEQHHKQLSESTPDRNATQIGESELLTAATAWMQNYCPSVRYLLYADIATTLQPKLLPWLLDYLTNKTVPPNRKSPPLLGRCLLIADGHRTIVTNINRDNNLKIRNNNDRNASWSQNESYGLLNYEQLCL</sequence>
<evidence type="ECO:0000256" key="1">
    <source>
        <dbReference type="SAM" id="Phobius"/>
    </source>
</evidence>
<evidence type="ECO:0000313" key="2">
    <source>
        <dbReference type="EMBL" id="PAA56168.1"/>
    </source>
</evidence>
<accession>A0A267E3P2</accession>